<evidence type="ECO:0000256" key="2">
    <source>
        <dbReference type="ARBA" id="ARBA00022692"/>
    </source>
</evidence>
<evidence type="ECO:0000259" key="9">
    <source>
        <dbReference type="PROSITE" id="PS50835"/>
    </source>
</evidence>
<dbReference type="GO" id="GO:0050852">
    <property type="term" value="P:T cell receptor signaling pathway"/>
    <property type="evidence" value="ECO:0007669"/>
    <property type="project" value="TreeGrafter"/>
</dbReference>
<evidence type="ECO:0000313" key="10">
    <source>
        <dbReference type="Ensembl" id="ENSONIP00000059760.1"/>
    </source>
</evidence>
<dbReference type="InterPro" id="IPR053896">
    <property type="entry name" value="BTN3A2-like_Ig-C"/>
</dbReference>
<keyword evidence="11" id="KW-1185">Reference proteome</keyword>
<evidence type="ECO:0000256" key="5">
    <source>
        <dbReference type="ARBA" id="ARBA00023319"/>
    </source>
</evidence>
<reference evidence="10" key="3">
    <citation type="submission" date="2025-09" db="UniProtKB">
        <authorList>
            <consortium name="Ensembl"/>
        </authorList>
    </citation>
    <scope>IDENTIFICATION</scope>
</reference>
<keyword evidence="3 8" id="KW-1133">Transmembrane helix</keyword>
<dbReference type="Pfam" id="PF22705">
    <property type="entry name" value="C2-set_3"/>
    <property type="match status" value="1"/>
</dbReference>
<dbReference type="PANTHER" id="PTHR24100:SF151">
    <property type="entry name" value="ICOS LIGAND"/>
    <property type="match status" value="1"/>
</dbReference>
<protein>
    <recommendedName>
        <fullName evidence="9">Ig-like domain-containing protein</fullName>
    </recommendedName>
</protein>
<dbReference type="GO" id="GO:0009897">
    <property type="term" value="C:external side of plasma membrane"/>
    <property type="evidence" value="ECO:0007669"/>
    <property type="project" value="TreeGrafter"/>
</dbReference>
<keyword evidence="4 8" id="KW-0472">Membrane</keyword>
<dbReference type="SUPFAM" id="SSF48726">
    <property type="entry name" value="Immunoglobulin"/>
    <property type="match status" value="2"/>
</dbReference>
<dbReference type="PANTHER" id="PTHR24100">
    <property type="entry name" value="BUTYROPHILIN"/>
    <property type="match status" value="1"/>
</dbReference>
<accession>A0A669DLW0</accession>
<dbReference type="InterPro" id="IPR036179">
    <property type="entry name" value="Ig-like_dom_sf"/>
</dbReference>
<feature type="transmembrane region" description="Helical" evidence="8">
    <location>
        <begin position="178"/>
        <end position="197"/>
    </location>
</feature>
<feature type="compositionally biased region" description="Polar residues" evidence="7">
    <location>
        <begin position="331"/>
        <end position="347"/>
    </location>
</feature>
<keyword evidence="2 8" id="KW-0812">Transmembrane</keyword>
<comment type="subcellular location">
    <subcellularLocation>
        <location evidence="1">Membrane</location>
    </subcellularLocation>
</comment>
<dbReference type="InterPro" id="IPR050504">
    <property type="entry name" value="IgSF_BTN/MOG"/>
</dbReference>
<dbReference type="Gene3D" id="2.60.40.10">
    <property type="entry name" value="Immunoglobulins"/>
    <property type="match status" value="2"/>
</dbReference>
<organism evidence="10 11">
    <name type="scientific">Oreochromis niloticus</name>
    <name type="common">Nile tilapia</name>
    <name type="synonym">Tilapia nilotica</name>
    <dbReference type="NCBI Taxonomy" id="8128"/>
    <lineage>
        <taxon>Eukaryota</taxon>
        <taxon>Metazoa</taxon>
        <taxon>Chordata</taxon>
        <taxon>Craniata</taxon>
        <taxon>Vertebrata</taxon>
        <taxon>Euteleostomi</taxon>
        <taxon>Actinopterygii</taxon>
        <taxon>Neopterygii</taxon>
        <taxon>Teleostei</taxon>
        <taxon>Neoteleostei</taxon>
        <taxon>Acanthomorphata</taxon>
        <taxon>Ovalentaria</taxon>
        <taxon>Cichlomorphae</taxon>
        <taxon>Cichliformes</taxon>
        <taxon>Cichlidae</taxon>
        <taxon>African cichlids</taxon>
        <taxon>Pseudocrenilabrinae</taxon>
        <taxon>Oreochromini</taxon>
        <taxon>Oreochromis</taxon>
    </lineage>
</organism>
<evidence type="ECO:0000256" key="8">
    <source>
        <dbReference type="SAM" id="Phobius"/>
    </source>
</evidence>
<dbReference type="InterPro" id="IPR007110">
    <property type="entry name" value="Ig-like_dom"/>
</dbReference>
<dbReference type="OMA" id="CIAISLT"/>
<reference evidence="10" key="2">
    <citation type="submission" date="2025-08" db="UniProtKB">
        <authorList>
            <consortium name="Ensembl"/>
        </authorList>
    </citation>
    <scope>IDENTIFICATION</scope>
</reference>
<feature type="coiled-coil region" evidence="6">
    <location>
        <begin position="217"/>
        <end position="283"/>
    </location>
</feature>
<evidence type="ECO:0000256" key="1">
    <source>
        <dbReference type="ARBA" id="ARBA00004370"/>
    </source>
</evidence>
<evidence type="ECO:0000256" key="6">
    <source>
        <dbReference type="SAM" id="Coils"/>
    </source>
</evidence>
<evidence type="ECO:0000256" key="3">
    <source>
        <dbReference type="ARBA" id="ARBA00022989"/>
    </source>
</evidence>
<proteinExistence type="predicted"/>
<keyword evidence="6" id="KW-0175">Coiled coil</keyword>
<evidence type="ECO:0000313" key="11">
    <source>
        <dbReference type="Proteomes" id="UP000005207"/>
    </source>
</evidence>
<dbReference type="AlphaFoldDB" id="A0A669DLW0"/>
<dbReference type="InterPro" id="IPR013783">
    <property type="entry name" value="Ig-like_fold"/>
</dbReference>
<dbReference type="Ensembl" id="ENSONIT00000051091.1">
    <property type="protein sequence ID" value="ENSONIP00000059760.1"/>
    <property type="gene ID" value="ENSONIG00000030633.1"/>
</dbReference>
<dbReference type="GO" id="GO:0005102">
    <property type="term" value="F:signaling receptor binding"/>
    <property type="evidence" value="ECO:0007669"/>
    <property type="project" value="TreeGrafter"/>
</dbReference>
<dbReference type="Proteomes" id="UP000005207">
    <property type="component" value="Linkage group LG3"/>
</dbReference>
<name>A0A669DLW0_ORENI</name>
<reference evidence="11" key="1">
    <citation type="submission" date="2012-01" db="EMBL/GenBank/DDBJ databases">
        <title>The Genome Sequence of Oreochromis niloticus (Nile Tilapia).</title>
        <authorList>
            <consortium name="Broad Institute Genome Assembly Team"/>
            <consortium name="Broad Institute Sequencing Platform"/>
            <person name="Di Palma F."/>
            <person name="Johnson J."/>
            <person name="Lander E.S."/>
            <person name="Lindblad-Toh K."/>
        </authorList>
    </citation>
    <scope>NUCLEOTIDE SEQUENCE [LARGE SCALE GENOMIC DNA]</scope>
</reference>
<feature type="domain" description="Ig-like" evidence="9">
    <location>
        <begin position="88"/>
        <end position="162"/>
    </location>
</feature>
<dbReference type="InParanoid" id="A0A669DLW0"/>
<feature type="region of interest" description="Disordered" evidence="7">
    <location>
        <begin position="331"/>
        <end position="354"/>
    </location>
</feature>
<dbReference type="FunFam" id="2.60.40.10:FF:000088">
    <property type="entry name" value="Butyrophilin subfamily 1 member A1"/>
    <property type="match status" value="1"/>
</dbReference>
<dbReference type="GO" id="GO:0001817">
    <property type="term" value="P:regulation of cytokine production"/>
    <property type="evidence" value="ECO:0007669"/>
    <property type="project" value="TreeGrafter"/>
</dbReference>
<evidence type="ECO:0000256" key="7">
    <source>
        <dbReference type="SAM" id="MobiDB-lite"/>
    </source>
</evidence>
<keyword evidence="5" id="KW-0393">Immunoglobulin domain</keyword>
<dbReference type="PROSITE" id="PS50835">
    <property type="entry name" value="IG_LIKE"/>
    <property type="match status" value="1"/>
</dbReference>
<dbReference type="GeneTree" id="ENSGT01050000244843"/>
<sequence>TQIHVWHEGQDLHVNQHSSFKGRTSVDITKLKHGDISLKLSKVKHSDRGIYRCYFPDLDKETTVQLVVGSISQAVVKLVGIDQSISGVVLQCESAGWYPEPELLWLDGEGNLLSAGPTETLRGPDDLYTVSSRVTVEKRHSNNITCRVQQRNTNQSRETHIHVPVDFFGTPCSSGSCIAISLTACVMSVLVLIFAVWKNKHKTTMIRQQENLYHTMNQKMKDDMTKLSEELQKKEEEQKKIVETLMGHKKDLKEEEDKFKLQLMKMEEVVEVSEMELHSMEQDKGSSSAPSLNLKKKVLECKWSVNDTVTASEKLVLSIEKLLQYIKTVASPDQSIESDQTEDSTLISEEEKQK</sequence>
<evidence type="ECO:0000256" key="4">
    <source>
        <dbReference type="ARBA" id="ARBA00023136"/>
    </source>
</evidence>